<protein>
    <submittedName>
        <fullName evidence="1">Uncharacterized protein</fullName>
    </submittedName>
</protein>
<sequence>MTALAVPAAFVRSDFSLESVLNDAGVAANRPLQRFLMNAGITDTTARARFDPDCTWKGNIRLRDRFGSGSFLFR</sequence>
<dbReference type="EMBL" id="AGCJ01000071">
    <property type="protein sequence ID" value="EHM39229.1"/>
    <property type="molecule type" value="Genomic_DNA"/>
</dbReference>
<organism evidence="1 2">
    <name type="scientific">Anaeroglobus geminatus F0357</name>
    <dbReference type="NCBI Taxonomy" id="861450"/>
    <lineage>
        <taxon>Bacteria</taxon>
        <taxon>Bacillati</taxon>
        <taxon>Bacillota</taxon>
        <taxon>Negativicutes</taxon>
        <taxon>Veillonellales</taxon>
        <taxon>Veillonellaceae</taxon>
        <taxon>Anaeroglobus</taxon>
    </lineage>
</organism>
<gene>
    <name evidence="1" type="ORF">HMPREF0080_01580</name>
</gene>
<accession>G9YIT6</accession>
<dbReference type="Proteomes" id="UP000005481">
    <property type="component" value="Unassembled WGS sequence"/>
</dbReference>
<comment type="caution">
    <text evidence="1">The sequence shown here is derived from an EMBL/GenBank/DDBJ whole genome shotgun (WGS) entry which is preliminary data.</text>
</comment>
<proteinExistence type="predicted"/>
<reference evidence="1 2" key="1">
    <citation type="submission" date="2011-08" db="EMBL/GenBank/DDBJ databases">
        <authorList>
            <person name="Weinstock G."/>
            <person name="Sodergren E."/>
            <person name="Clifton S."/>
            <person name="Fulton L."/>
            <person name="Fulton B."/>
            <person name="Courtney L."/>
            <person name="Fronick C."/>
            <person name="Harrison M."/>
            <person name="Strong C."/>
            <person name="Farmer C."/>
            <person name="Delahaunty K."/>
            <person name="Markovic C."/>
            <person name="Hall O."/>
            <person name="Minx P."/>
            <person name="Tomlinson C."/>
            <person name="Mitreva M."/>
            <person name="Hou S."/>
            <person name="Chen J."/>
            <person name="Wollam A."/>
            <person name="Pepin K.H."/>
            <person name="Johnson M."/>
            <person name="Bhonagiri V."/>
            <person name="Zhang X."/>
            <person name="Suruliraj S."/>
            <person name="Warren W."/>
            <person name="Chinwalla A."/>
            <person name="Mardis E.R."/>
            <person name="Wilson R.K."/>
        </authorList>
    </citation>
    <scope>NUCLEOTIDE SEQUENCE [LARGE SCALE GENOMIC DNA]</scope>
    <source>
        <strain evidence="1 2">F0357</strain>
    </source>
</reference>
<name>G9YIT6_9FIRM</name>
<evidence type="ECO:0000313" key="1">
    <source>
        <dbReference type="EMBL" id="EHM39229.1"/>
    </source>
</evidence>
<dbReference type="HOGENOM" id="CLU_2679617_0_0_9"/>
<dbReference type="AlphaFoldDB" id="G9YIT6"/>
<keyword evidence="2" id="KW-1185">Reference proteome</keyword>
<dbReference type="STRING" id="861450.HMPREF0080_01580"/>
<evidence type="ECO:0000313" key="2">
    <source>
        <dbReference type="Proteomes" id="UP000005481"/>
    </source>
</evidence>